<feature type="transmembrane region" description="Helical" evidence="4">
    <location>
        <begin position="6"/>
        <end position="26"/>
    </location>
</feature>
<dbReference type="SMART" id="SM00342">
    <property type="entry name" value="HTH_ARAC"/>
    <property type="match status" value="1"/>
</dbReference>
<dbReference type="RefSeq" id="WP_143916538.1">
    <property type="nucleotide sequence ID" value="NZ_CANMXV010000025.1"/>
</dbReference>
<proteinExistence type="predicted"/>
<dbReference type="GO" id="GO:0043565">
    <property type="term" value="F:sequence-specific DNA binding"/>
    <property type="evidence" value="ECO:0007669"/>
    <property type="project" value="InterPro"/>
</dbReference>
<evidence type="ECO:0000313" key="6">
    <source>
        <dbReference type="EMBL" id="TSE08739.1"/>
    </source>
</evidence>
<feature type="transmembrane region" description="Helical" evidence="4">
    <location>
        <begin position="64"/>
        <end position="84"/>
    </location>
</feature>
<organism evidence="6 7">
    <name type="scientific">Aquimarina algiphila</name>
    <dbReference type="NCBI Taxonomy" id="2047982"/>
    <lineage>
        <taxon>Bacteria</taxon>
        <taxon>Pseudomonadati</taxon>
        <taxon>Bacteroidota</taxon>
        <taxon>Flavobacteriia</taxon>
        <taxon>Flavobacteriales</taxon>
        <taxon>Flavobacteriaceae</taxon>
        <taxon>Aquimarina</taxon>
    </lineage>
</organism>
<dbReference type="PANTHER" id="PTHR43280:SF29">
    <property type="entry name" value="ARAC-FAMILY TRANSCRIPTIONAL REGULATOR"/>
    <property type="match status" value="1"/>
</dbReference>
<keyword evidence="7" id="KW-1185">Reference proteome</keyword>
<sequence>MVKDGFILVLSCLGLAQALFLCFYLFTLKKGNRKANTFLAFVLLGLTIRITKSVFNNYMVLDPWYRNLGISGILLSGPFLWFYGKALLNKNAVFSKLHYLHLIPFVLFVLCSKLIPNVKNFESYLSYGLVVFHLAIYLILSWTYIYKRRKVANPQLLKWYRTIVIGACLIWCFYLSNFIGFIPFYIGGAILYSILVYGFSYLLLKRHVFALEKYSKSTIDRTASKKLLQQVKEMFEDREVYLNPRISLQTIADKLSVTARELSQVINENEQKNFSEFVNHYRIEKAKTLLINPNYALEKMATIAYDCGFGNVTSFNLAFKSETGRTPSQYKNQFSTI</sequence>
<keyword evidence="4" id="KW-1133">Transmembrane helix</keyword>
<feature type="transmembrane region" description="Helical" evidence="4">
    <location>
        <begin position="182"/>
        <end position="204"/>
    </location>
</feature>
<evidence type="ECO:0000256" key="3">
    <source>
        <dbReference type="ARBA" id="ARBA00023163"/>
    </source>
</evidence>
<keyword evidence="2" id="KW-0238">DNA-binding</keyword>
<dbReference type="PANTHER" id="PTHR43280">
    <property type="entry name" value="ARAC-FAMILY TRANSCRIPTIONAL REGULATOR"/>
    <property type="match status" value="1"/>
</dbReference>
<keyword evidence="4" id="KW-0472">Membrane</keyword>
<keyword evidence="3" id="KW-0804">Transcription</keyword>
<dbReference type="PROSITE" id="PS01124">
    <property type="entry name" value="HTH_ARAC_FAMILY_2"/>
    <property type="match status" value="1"/>
</dbReference>
<evidence type="ECO:0000256" key="1">
    <source>
        <dbReference type="ARBA" id="ARBA00023015"/>
    </source>
</evidence>
<reference evidence="6 7" key="1">
    <citation type="submission" date="2019-07" db="EMBL/GenBank/DDBJ databases">
        <title>The draft genome sequence of Aquimarina algiphila M91.</title>
        <authorList>
            <person name="Meng X."/>
        </authorList>
    </citation>
    <scope>NUCLEOTIDE SEQUENCE [LARGE SCALE GENOMIC DNA]</scope>
    <source>
        <strain evidence="6 7">M91</strain>
    </source>
</reference>
<dbReference type="InterPro" id="IPR018062">
    <property type="entry name" value="HTH_AraC-typ_CS"/>
</dbReference>
<dbReference type="Proteomes" id="UP000318833">
    <property type="component" value="Unassembled WGS sequence"/>
</dbReference>
<dbReference type="OrthoDB" id="6283866at2"/>
<feature type="domain" description="HTH araC/xylS-type" evidence="5">
    <location>
        <begin position="225"/>
        <end position="333"/>
    </location>
</feature>
<feature type="transmembrane region" description="Helical" evidence="4">
    <location>
        <begin position="38"/>
        <end position="58"/>
    </location>
</feature>
<evidence type="ECO:0000256" key="2">
    <source>
        <dbReference type="ARBA" id="ARBA00023125"/>
    </source>
</evidence>
<evidence type="ECO:0000259" key="5">
    <source>
        <dbReference type="PROSITE" id="PS01124"/>
    </source>
</evidence>
<dbReference type="InterPro" id="IPR018060">
    <property type="entry name" value="HTH_AraC"/>
</dbReference>
<dbReference type="AlphaFoldDB" id="A0A554VKY7"/>
<dbReference type="Pfam" id="PF12833">
    <property type="entry name" value="HTH_18"/>
    <property type="match status" value="1"/>
</dbReference>
<accession>A0A554VKY7</accession>
<protein>
    <submittedName>
        <fullName evidence="6">Helix-turn-helix transcriptional regulator</fullName>
    </submittedName>
</protein>
<dbReference type="GO" id="GO:0003700">
    <property type="term" value="F:DNA-binding transcription factor activity"/>
    <property type="evidence" value="ECO:0007669"/>
    <property type="project" value="InterPro"/>
</dbReference>
<dbReference type="PROSITE" id="PS00041">
    <property type="entry name" value="HTH_ARAC_FAMILY_1"/>
    <property type="match status" value="1"/>
</dbReference>
<feature type="transmembrane region" description="Helical" evidence="4">
    <location>
        <begin position="158"/>
        <end position="176"/>
    </location>
</feature>
<evidence type="ECO:0000313" key="7">
    <source>
        <dbReference type="Proteomes" id="UP000318833"/>
    </source>
</evidence>
<comment type="caution">
    <text evidence="6">The sequence shown here is derived from an EMBL/GenBank/DDBJ whole genome shotgun (WGS) entry which is preliminary data.</text>
</comment>
<dbReference type="EMBL" id="VLNR01000020">
    <property type="protein sequence ID" value="TSE08739.1"/>
    <property type="molecule type" value="Genomic_DNA"/>
</dbReference>
<feature type="transmembrane region" description="Helical" evidence="4">
    <location>
        <begin position="96"/>
        <end position="115"/>
    </location>
</feature>
<dbReference type="Gene3D" id="1.10.10.60">
    <property type="entry name" value="Homeodomain-like"/>
    <property type="match status" value="2"/>
</dbReference>
<evidence type="ECO:0000256" key="4">
    <source>
        <dbReference type="SAM" id="Phobius"/>
    </source>
</evidence>
<gene>
    <name evidence="6" type="ORF">FOF46_11375</name>
</gene>
<keyword evidence="4" id="KW-0812">Transmembrane</keyword>
<dbReference type="InterPro" id="IPR009057">
    <property type="entry name" value="Homeodomain-like_sf"/>
</dbReference>
<name>A0A554VKY7_9FLAO</name>
<dbReference type="SUPFAM" id="SSF46689">
    <property type="entry name" value="Homeodomain-like"/>
    <property type="match status" value="1"/>
</dbReference>
<keyword evidence="1" id="KW-0805">Transcription regulation</keyword>
<feature type="transmembrane region" description="Helical" evidence="4">
    <location>
        <begin position="127"/>
        <end position="146"/>
    </location>
</feature>